<dbReference type="SUPFAM" id="SSF48403">
    <property type="entry name" value="Ankyrin repeat"/>
    <property type="match status" value="2"/>
</dbReference>
<dbReference type="InterPro" id="IPR036770">
    <property type="entry name" value="Ankyrin_rpt-contain_sf"/>
</dbReference>
<dbReference type="SMART" id="SM00248">
    <property type="entry name" value="ANK"/>
    <property type="match status" value="8"/>
</dbReference>
<evidence type="ECO:0000256" key="3">
    <source>
        <dbReference type="ARBA" id="ARBA00022771"/>
    </source>
</evidence>
<dbReference type="InterPro" id="IPR002893">
    <property type="entry name" value="Znf_MYND"/>
</dbReference>
<keyword evidence="4" id="KW-0862">Zinc</keyword>
<feature type="domain" description="MYND-type" evidence="9">
    <location>
        <begin position="426"/>
        <end position="463"/>
    </location>
</feature>
<dbReference type="InterPro" id="IPR002110">
    <property type="entry name" value="Ankyrin_rpt"/>
</dbReference>
<evidence type="ECO:0000256" key="1">
    <source>
        <dbReference type="ARBA" id="ARBA00022723"/>
    </source>
</evidence>
<dbReference type="PANTHER" id="PTHR24198">
    <property type="entry name" value="ANKYRIN REPEAT AND PROTEIN KINASE DOMAIN-CONTAINING PROTEIN"/>
    <property type="match status" value="1"/>
</dbReference>
<feature type="repeat" description="ANK" evidence="6">
    <location>
        <begin position="359"/>
        <end position="391"/>
    </location>
</feature>
<dbReference type="AlphaFoldDB" id="A0A0G4HC46"/>
<dbReference type="PROSITE" id="PS50865">
    <property type="entry name" value="ZF_MYND_2"/>
    <property type="match status" value="1"/>
</dbReference>
<evidence type="ECO:0000256" key="2">
    <source>
        <dbReference type="ARBA" id="ARBA00022737"/>
    </source>
</evidence>
<dbReference type="Gene3D" id="6.10.140.2220">
    <property type="match status" value="1"/>
</dbReference>
<evidence type="ECO:0000313" key="10">
    <source>
        <dbReference type="EMBL" id="CEM41579.1"/>
    </source>
</evidence>
<evidence type="ECO:0000256" key="8">
    <source>
        <dbReference type="SAM" id="MobiDB-lite"/>
    </source>
</evidence>
<organism evidence="10">
    <name type="scientific">Chromera velia CCMP2878</name>
    <dbReference type="NCBI Taxonomy" id="1169474"/>
    <lineage>
        <taxon>Eukaryota</taxon>
        <taxon>Sar</taxon>
        <taxon>Alveolata</taxon>
        <taxon>Colpodellida</taxon>
        <taxon>Chromeraceae</taxon>
        <taxon>Chromera</taxon>
    </lineage>
</organism>
<sequence>MPAESGEDWGDLGSLEDGRRCGGGWRRGALDKDREFTPFHGACLSGSAKNVNLMVQNGHGRVIKEMTEQKNRRFPPLHLAVDSGNAEFVQKIAATSLQSVNVLNSNQRTALMNAVMNKTSRIVEVLTQHKQCDTNIQDPKGNTALHFACSIDPPNPKIVKLLLTAKIPADPKICNAAGWTALHCAAESNASDSIADLIRQGIDPTPFVTPPVPIPSDDQDGASAPLSFIPPCPLPHNSPRLRVPVMPAPVDEEEEEGDEDEKNSEDQTDDKDSENEKKKWDLYQVIPQGISPLHISASAGHLLATQALCQNGTDAIAGTEAGCTPIMLAARAGDRAVAVLQFLLAWPGVSESVNSSDLCGNTAVHYAAESRNHPGVLTLLDVGAHAHLRNKRMYTPLDLARGSQLSVSLPPDVDSTVECIPVLKRCGACGATNAEVICFRCNSQRYCSAACQKQAWAMHKSYCRA</sequence>
<evidence type="ECO:0000259" key="9">
    <source>
        <dbReference type="PROSITE" id="PS50865"/>
    </source>
</evidence>
<dbReference type="EMBL" id="CDMZ01002265">
    <property type="protein sequence ID" value="CEM41579.1"/>
    <property type="molecule type" value="Genomic_DNA"/>
</dbReference>
<evidence type="ECO:0000256" key="6">
    <source>
        <dbReference type="PROSITE-ProRule" id="PRU00023"/>
    </source>
</evidence>
<name>A0A0G4HC46_9ALVE</name>
<proteinExistence type="predicted"/>
<dbReference type="Gene3D" id="1.25.40.20">
    <property type="entry name" value="Ankyrin repeat-containing domain"/>
    <property type="match status" value="2"/>
</dbReference>
<dbReference type="PROSITE" id="PS01360">
    <property type="entry name" value="ZF_MYND_1"/>
    <property type="match status" value="1"/>
</dbReference>
<dbReference type="PhylomeDB" id="A0A0G4HC46"/>
<keyword evidence="3 7" id="KW-0863">Zinc-finger</keyword>
<dbReference type="PROSITE" id="PS50297">
    <property type="entry name" value="ANK_REP_REGION"/>
    <property type="match status" value="1"/>
</dbReference>
<protein>
    <recommendedName>
        <fullName evidence="9">MYND-type domain-containing protein</fullName>
    </recommendedName>
</protein>
<accession>A0A0G4HC46</accession>
<dbReference type="PROSITE" id="PS50088">
    <property type="entry name" value="ANK_REPEAT"/>
    <property type="match status" value="2"/>
</dbReference>
<gene>
    <name evidence="10" type="ORF">Cvel_26121</name>
</gene>
<keyword evidence="2" id="KW-0677">Repeat</keyword>
<feature type="compositionally biased region" description="Acidic residues" evidence="8">
    <location>
        <begin position="250"/>
        <end position="273"/>
    </location>
</feature>
<feature type="region of interest" description="Disordered" evidence="8">
    <location>
        <begin position="249"/>
        <end position="278"/>
    </location>
</feature>
<dbReference type="Pfam" id="PF01753">
    <property type="entry name" value="zf-MYND"/>
    <property type="match status" value="1"/>
</dbReference>
<dbReference type="Pfam" id="PF12796">
    <property type="entry name" value="Ank_2"/>
    <property type="match status" value="2"/>
</dbReference>
<feature type="region of interest" description="Disordered" evidence="8">
    <location>
        <begin position="208"/>
        <end position="231"/>
    </location>
</feature>
<feature type="repeat" description="ANK" evidence="6">
    <location>
        <begin position="288"/>
        <end position="320"/>
    </location>
</feature>
<keyword evidence="5 6" id="KW-0040">ANK repeat</keyword>
<dbReference type="PANTHER" id="PTHR24198:SF165">
    <property type="entry name" value="ANKYRIN REPEAT-CONTAINING PROTEIN-RELATED"/>
    <property type="match status" value="1"/>
</dbReference>
<evidence type="ECO:0000256" key="7">
    <source>
        <dbReference type="PROSITE-ProRule" id="PRU00134"/>
    </source>
</evidence>
<dbReference type="VEuPathDB" id="CryptoDB:Cvel_26121"/>
<evidence type="ECO:0000256" key="4">
    <source>
        <dbReference type="ARBA" id="ARBA00022833"/>
    </source>
</evidence>
<dbReference type="SUPFAM" id="SSF144232">
    <property type="entry name" value="HIT/MYND zinc finger-like"/>
    <property type="match status" value="1"/>
</dbReference>
<reference evidence="10" key="1">
    <citation type="submission" date="2014-11" db="EMBL/GenBank/DDBJ databases">
        <authorList>
            <person name="Otto D Thomas"/>
            <person name="Naeem Raeece"/>
        </authorList>
    </citation>
    <scope>NUCLEOTIDE SEQUENCE</scope>
</reference>
<dbReference type="GO" id="GO:0008270">
    <property type="term" value="F:zinc ion binding"/>
    <property type="evidence" value="ECO:0007669"/>
    <property type="project" value="UniProtKB-KW"/>
</dbReference>
<keyword evidence="1" id="KW-0479">Metal-binding</keyword>
<evidence type="ECO:0000256" key="5">
    <source>
        <dbReference type="ARBA" id="ARBA00023043"/>
    </source>
</evidence>